<dbReference type="GO" id="GO:0034432">
    <property type="term" value="F:bis(5'-adenosyl)-pentaphosphatase activity"/>
    <property type="evidence" value="ECO:0007669"/>
    <property type="project" value="EnsemblFungi"/>
</dbReference>
<name>A0A1Y2BVN1_9FUNG</name>
<dbReference type="CDD" id="cd04666">
    <property type="entry name" value="NUDIX_DIPP2_like_Nudt4"/>
    <property type="match status" value="1"/>
</dbReference>
<evidence type="ECO:0000259" key="5">
    <source>
        <dbReference type="PROSITE" id="PS51462"/>
    </source>
</evidence>
<dbReference type="GO" id="GO:0034431">
    <property type="term" value="F:bis(5'-adenosyl)-hexaphosphatase activity"/>
    <property type="evidence" value="ECO:0007669"/>
    <property type="project" value="EnsemblFungi"/>
</dbReference>
<dbReference type="Pfam" id="PF00293">
    <property type="entry name" value="NUDIX"/>
    <property type="match status" value="1"/>
</dbReference>
<dbReference type="GO" id="GO:0006798">
    <property type="term" value="P:polyphosphate catabolic process"/>
    <property type="evidence" value="ECO:0007669"/>
    <property type="project" value="EnsemblFungi"/>
</dbReference>
<evidence type="ECO:0000256" key="3">
    <source>
        <dbReference type="ARBA" id="ARBA00022801"/>
    </source>
</evidence>
<dbReference type="PANTHER" id="PTHR12629:SF0">
    <property type="entry name" value="DIPHOSPHOINOSITOL-POLYPHOSPHATE DIPHOSPHATASE"/>
    <property type="match status" value="1"/>
</dbReference>
<dbReference type="AlphaFoldDB" id="A0A1Y2BVN1"/>
<dbReference type="GO" id="GO:0000298">
    <property type="term" value="F:endopolyphosphatase activity"/>
    <property type="evidence" value="ECO:0007669"/>
    <property type="project" value="EnsemblFungi"/>
</dbReference>
<keyword evidence="3" id="KW-0378">Hydrolase</keyword>
<dbReference type="SUPFAM" id="SSF55811">
    <property type="entry name" value="Nudix"/>
    <property type="match status" value="1"/>
</dbReference>
<accession>A0A1Y2BVN1</accession>
<proteinExistence type="predicted"/>
<evidence type="ECO:0000256" key="1">
    <source>
        <dbReference type="ARBA" id="ARBA00001946"/>
    </source>
</evidence>
<dbReference type="GO" id="GO:0005737">
    <property type="term" value="C:cytoplasm"/>
    <property type="evidence" value="ECO:0007669"/>
    <property type="project" value="TreeGrafter"/>
</dbReference>
<comment type="caution">
    <text evidence="6">The sequence shown here is derived from an EMBL/GenBank/DDBJ whole genome shotgun (WGS) entry which is preliminary data.</text>
</comment>
<dbReference type="STRING" id="329046.A0A1Y2BVN1"/>
<dbReference type="GO" id="GO:1990174">
    <property type="term" value="F:phosphodiesterase decapping endonuclease activity"/>
    <property type="evidence" value="ECO:0007669"/>
    <property type="project" value="EnsemblFungi"/>
</dbReference>
<feature type="domain" description="Nudix hydrolase" evidence="5">
    <location>
        <begin position="17"/>
        <end position="148"/>
    </location>
</feature>
<organism evidence="6 7">
    <name type="scientific">Rhizoclosmatium globosum</name>
    <dbReference type="NCBI Taxonomy" id="329046"/>
    <lineage>
        <taxon>Eukaryota</taxon>
        <taxon>Fungi</taxon>
        <taxon>Fungi incertae sedis</taxon>
        <taxon>Chytridiomycota</taxon>
        <taxon>Chytridiomycota incertae sedis</taxon>
        <taxon>Chytridiomycetes</taxon>
        <taxon>Chytridiales</taxon>
        <taxon>Chytriomycetaceae</taxon>
        <taxon>Rhizoclosmatium</taxon>
    </lineage>
</organism>
<protein>
    <recommendedName>
        <fullName evidence="5">Nudix hydrolase domain-containing protein</fullName>
    </recommendedName>
</protein>
<keyword evidence="4" id="KW-0460">Magnesium</keyword>
<keyword evidence="2" id="KW-0479">Metal-binding</keyword>
<dbReference type="GO" id="GO:0046872">
    <property type="term" value="F:metal ion binding"/>
    <property type="evidence" value="ECO:0007669"/>
    <property type="project" value="UniProtKB-KW"/>
</dbReference>
<comment type="cofactor">
    <cofactor evidence="1">
        <name>Mg(2+)</name>
        <dbReference type="ChEBI" id="CHEBI:18420"/>
    </cofactor>
</comment>
<gene>
    <name evidence="6" type="ORF">BCR33DRAFT_421988</name>
</gene>
<dbReference type="EMBL" id="MCGO01000042">
    <property type="protein sequence ID" value="ORY38838.1"/>
    <property type="molecule type" value="Genomic_DNA"/>
</dbReference>
<dbReference type="OrthoDB" id="2011998at2759"/>
<dbReference type="InterPro" id="IPR047198">
    <property type="entry name" value="DDP-like_NUDIX"/>
</dbReference>
<evidence type="ECO:0000313" key="6">
    <source>
        <dbReference type="EMBL" id="ORY38838.1"/>
    </source>
</evidence>
<evidence type="ECO:0000313" key="7">
    <source>
        <dbReference type="Proteomes" id="UP000193642"/>
    </source>
</evidence>
<reference evidence="6 7" key="1">
    <citation type="submission" date="2016-07" db="EMBL/GenBank/DDBJ databases">
        <title>Pervasive Adenine N6-methylation of Active Genes in Fungi.</title>
        <authorList>
            <consortium name="DOE Joint Genome Institute"/>
            <person name="Mondo S.J."/>
            <person name="Dannebaum R.O."/>
            <person name="Kuo R.C."/>
            <person name="Labutti K."/>
            <person name="Haridas S."/>
            <person name="Kuo A."/>
            <person name="Salamov A."/>
            <person name="Ahrendt S.R."/>
            <person name="Lipzen A."/>
            <person name="Sullivan W."/>
            <person name="Andreopoulos W.B."/>
            <person name="Clum A."/>
            <person name="Lindquist E."/>
            <person name="Daum C."/>
            <person name="Ramamoorthy G.K."/>
            <person name="Gryganskyi A."/>
            <person name="Culley D."/>
            <person name="Magnuson J.K."/>
            <person name="James T.Y."/>
            <person name="O'Malley M.A."/>
            <person name="Stajich J.E."/>
            <person name="Spatafora J.W."/>
            <person name="Visel A."/>
            <person name="Grigoriev I.V."/>
        </authorList>
    </citation>
    <scope>NUCLEOTIDE SEQUENCE [LARGE SCALE GENOMIC DNA]</scope>
    <source>
        <strain evidence="6 7">JEL800</strain>
    </source>
</reference>
<evidence type="ECO:0000256" key="4">
    <source>
        <dbReference type="ARBA" id="ARBA00022842"/>
    </source>
</evidence>
<keyword evidence="7" id="KW-1185">Reference proteome</keyword>
<sequence>MQAARSGRERQVYTSDGVRKVCGVVPVLPDGQIVMVSSAKRVGDFILPKGGAETDETAPQSAIREAFEEAGIRGTLRPNCLCSFRNEKVNKETGLPTSEFHFYIMDVTSLESDWPEAALRTRATFTPSEALDILLKHKSNSLYVAMQAYITSQEQ</sequence>
<dbReference type="Gene3D" id="3.90.79.10">
    <property type="entry name" value="Nucleoside Triphosphate Pyrophosphohydrolase"/>
    <property type="match status" value="1"/>
</dbReference>
<dbReference type="InterPro" id="IPR015797">
    <property type="entry name" value="NUDIX_hydrolase-like_dom_sf"/>
</dbReference>
<dbReference type="Proteomes" id="UP000193642">
    <property type="component" value="Unassembled WGS sequence"/>
</dbReference>
<dbReference type="GO" id="GO:0008486">
    <property type="term" value="F:diphosphoinositol-polyphosphate diphosphatase activity"/>
    <property type="evidence" value="ECO:0007669"/>
    <property type="project" value="EnsemblFungi"/>
</dbReference>
<dbReference type="PROSITE" id="PS51462">
    <property type="entry name" value="NUDIX"/>
    <property type="match status" value="1"/>
</dbReference>
<dbReference type="InterPro" id="IPR000086">
    <property type="entry name" value="NUDIX_hydrolase_dom"/>
</dbReference>
<dbReference type="GO" id="GO:0015961">
    <property type="term" value="P:diadenosine polyphosphate catabolic process"/>
    <property type="evidence" value="ECO:0007669"/>
    <property type="project" value="EnsemblFungi"/>
</dbReference>
<dbReference type="PANTHER" id="PTHR12629">
    <property type="entry name" value="DIPHOSPHOINOSITOL POLYPHOSPHATE PHOSPHOHYDROLASE"/>
    <property type="match status" value="1"/>
</dbReference>
<dbReference type="GO" id="GO:0005634">
    <property type="term" value="C:nucleus"/>
    <property type="evidence" value="ECO:0007669"/>
    <property type="project" value="TreeGrafter"/>
</dbReference>
<evidence type="ECO:0000256" key="2">
    <source>
        <dbReference type="ARBA" id="ARBA00022723"/>
    </source>
</evidence>